<dbReference type="PANTHER" id="PTHR34383">
    <property type="entry name" value="POLYPHOSPHATE:AMP PHOSPHOTRANSFERASE-RELATED"/>
    <property type="match status" value="1"/>
</dbReference>
<dbReference type="Gene3D" id="3.40.50.300">
    <property type="entry name" value="P-loop containing nucleotide triphosphate hydrolases"/>
    <property type="match status" value="1"/>
</dbReference>
<keyword evidence="3" id="KW-1185">Reference proteome</keyword>
<evidence type="ECO:0000313" key="2">
    <source>
        <dbReference type="EMBL" id="GAA1812098.1"/>
    </source>
</evidence>
<dbReference type="RefSeq" id="WP_344133345.1">
    <property type="nucleotide sequence ID" value="NZ_BAAALT010000111.1"/>
</dbReference>
<gene>
    <name evidence="2" type="ORF">GCM10009682_36800</name>
</gene>
<name>A0ABP4YKL9_9ACTN</name>
<organism evidence="2 3">
    <name type="scientific">Luedemannella flava</name>
    <dbReference type="NCBI Taxonomy" id="349316"/>
    <lineage>
        <taxon>Bacteria</taxon>
        <taxon>Bacillati</taxon>
        <taxon>Actinomycetota</taxon>
        <taxon>Actinomycetes</taxon>
        <taxon>Micromonosporales</taxon>
        <taxon>Micromonosporaceae</taxon>
        <taxon>Luedemannella</taxon>
    </lineage>
</organism>
<sequence>MPSREGGLRSLLAVRSDPPFDLAAVDPRATRQEKLYALAKAADDPRRVLVVLQAMDCGGKDGTIRSVAGTMNPQGLRIMTFGPPAPEELRHAFLWRVARAVPAAGFIGVFNRSHYEDVLIARVRGLVPEQTWHARYDEIDRSEAGPVDDGVTLLKVMLHIRRRSGSSACSPAWTTRRSRWKFNPADVDDRAIWADHQHAYGDALARCGVAAPVARRARGPELGRGHAPTRDARRHGAGLSIGYFRCS</sequence>
<dbReference type="Pfam" id="PF03976">
    <property type="entry name" value="PPK2"/>
    <property type="match status" value="1"/>
</dbReference>
<protein>
    <recommendedName>
        <fullName evidence="1">Polyphosphate kinase-2-related domain-containing protein</fullName>
    </recommendedName>
</protein>
<evidence type="ECO:0000313" key="3">
    <source>
        <dbReference type="Proteomes" id="UP001500218"/>
    </source>
</evidence>
<dbReference type="EMBL" id="BAAALT010000111">
    <property type="protein sequence ID" value="GAA1812098.1"/>
    <property type="molecule type" value="Genomic_DNA"/>
</dbReference>
<dbReference type="PANTHER" id="PTHR34383:SF3">
    <property type="entry name" value="POLYPHOSPHATE:AMP PHOSPHOTRANSFERASE"/>
    <property type="match status" value="1"/>
</dbReference>
<dbReference type="InterPro" id="IPR022488">
    <property type="entry name" value="PPK2-related"/>
</dbReference>
<proteinExistence type="predicted"/>
<evidence type="ECO:0000259" key="1">
    <source>
        <dbReference type="Pfam" id="PF03976"/>
    </source>
</evidence>
<comment type="caution">
    <text evidence="2">The sequence shown here is derived from an EMBL/GenBank/DDBJ whole genome shotgun (WGS) entry which is preliminary data.</text>
</comment>
<reference evidence="3" key="1">
    <citation type="journal article" date="2019" name="Int. J. Syst. Evol. Microbiol.">
        <title>The Global Catalogue of Microorganisms (GCM) 10K type strain sequencing project: providing services to taxonomists for standard genome sequencing and annotation.</title>
        <authorList>
            <consortium name="The Broad Institute Genomics Platform"/>
            <consortium name="The Broad Institute Genome Sequencing Center for Infectious Disease"/>
            <person name="Wu L."/>
            <person name="Ma J."/>
        </authorList>
    </citation>
    <scope>NUCLEOTIDE SEQUENCE [LARGE SCALE GENOMIC DNA]</scope>
    <source>
        <strain evidence="3">JCM 13250</strain>
    </source>
</reference>
<feature type="domain" description="Polyphosphate kinase-2-related" evidence="1">
    <location>
        <begin position="31"/>
        <end position="207"/>
    </location>
</feature>
<accession>A0ABP4YKL9</accession>
<dbReference type="InterPro" id="IPR027417">
    <property type="entry name" value="P-loop_NTPase"/>
</dbReference>
<dbReference type="Proteomes" id="UP001500218">
    <property type="component" value="Unassembled WGS sequence"/>
</dbReference>